<feature type="domain" description="UGGT thioredoxin-like" evidence="6">
    <location>
        <begin position="110"/>
        <end position="199"/>
    </location>
</feature>
<protein>
    <submittedName>
        <fullName evidence="9">HEL226Wp</fullName>
    </submittedName>
</protein>
<evidence type="ECO:0000259" key="8">
    <source>
        <dbReference type="Pfam" id="PF18404"/>
    </source>
</evidence>
<evidence type="ECO:0000256" key="1">
    <source>
        <dbReference type="ARBA" id="ARBA00004319"/>
    </source>
</evidence>
<proteinExistence type="predicted"/>
<evidence type="ECO:0000313" key="10">
    <source>
        <dbReference type="Proteomes" id="UP000243052"/>
    </source>
</evidence>
<dbReference type="STRING" id="45286.A0A0X8HT87"/>
<dbReference type="GO" id="GO:0005788">
    <property type="term" value="C:endoplasmic reticulum lumen"/>
    <property type="evidence" value="ECO:0007669"/>
    <property type="project" value="UniProtKB-SubCell"/>
</dbReference>
<dbReference type="Pfam" id="PF18404">
    <property type="entry name" value="Glyco_transf_24"/>
    <property type="match status" value="1"/>
</dbReference>
<dbReference type="PANTHER" id="PTHR11226">
    <property type="entry name" value="UDP-GLUCOSE GLYCOPROTEIN:GLUCOSYLTRANSFERASE"/>
    <property type="match status" value="1"/>
</dbReference>
<keyword evidence="3" id="KW-0256">Endoplasmic reticulum</keyword>
<comment type="subcellular location">
    <subcellularLocation>
        <location evidence="1">Endoplasmic reticulum lumen</location>
    </subcellularLocation>
</comment>
<feature type="domain" description="UGGT thioredoxin-like" evidence="7">
    <location>
        <begin position="401"/>
        <end position="583"/>
    </location>
</feature>
<evidence type="ECO:0000256" key="2">
    <source>
        <dbReference type="ARBA" id="ARBA00022729"/>
    </source>
</evidence>
<evidence type="ECO:0000259" key="7">
    <source>
        <dbReference type="Pfam" id="PF18402"/>
    </source>
</evidence>
<evidence type="ECO:0000256" key="4">
    <source>
        <dbReference type="ARBA" id="ARBA00023180"/>
    </source>
</evidence>
<dbReference type="Proteomes" id="UP000243052">
    <property type="component" value="Chromosome v"/>
</dbReference>
<keyword evidence="2" id="KW-0732">Signal</keyword>
<dbReference type="Pfam" id="PF18402">
    <property type="entry name" value="Thioredoxin_14"/>
    <property type="match status" value="1"/>
</dbReference>
<name>A0A0X8HT87_9SACH</name>
<dbReference type="GO" id="GO:0018279">
    <property type="term" value="P:protein N-linked glycosylation via asparagine"/>
    <property type="evidence" value="ECO:0007669"/>
    <property type="project" value="TreeGrafter"/>
</dbReference>
<evidence type="ECO:0000259" key="6">
    <source>
        <dbReference type="Pfam" id="PF18400"/>
    </source>
</evidence>
<dbReference type="PANTHER" id="PTHR11226:SF0">
    <property type="entry name" value="UDP-GLUCOSE:GLYCOPROTEIN GLUCOSYLTRANSFERASE"/>
    <property type="match status" value="1"/>
</dbReference>
<dbReference type="GO" id="GO:0051082">
    <property type="term" value="F:unfolded protein binding"/>
    <property type="evidence" value="ECO:0007669"/>
    <property type="project" value="TreeGrafter"/>
</dbReference>
<dbReference type="InterPro" id="IPR009448">
    <property type="entry name" value="UDP-g_GGtrans"/>
</dbReference>
<dbReference type="OrthoDB" id="27683at2759"/>
<dbReference type="InterPro" id="IPR040497">
    <property type="entry name" value="Glyco_transf_24"/>
</dbReference>
<dbReference type="InterPro" id="IPR040692">
    <property type="entry name" value="UGGT_TRXL_3"/>
</dbReference>
<sequence length="1324" mass="150994">MVCINRYITNLQLDQLIAMLLLLTSLLAILIQRVFAGSYDSTRLWQSVGLVGISEINEWYGVITGANDENTIEDLFESLPNDHAKLLQLTYDLHPGYTEFAGEDDTGSLNWFELNNKKYVKPDDSFYLKSDELKAQSQISDNLVLQDGELVVGTNPTAPLVVFYGSAETGDFEDFNRNLYTEAIGGKIRLLWRPTGPAKPLSDLEVPNEYAYEYSINAESWGKEVQGDFDLPAEYSSEEYIVGDIKEGTESELAVVVASLISDYYEKTNDFHKTFEYARKIINNYPILMDKLTASPESLNKTSSYVEKISNLGITYDAIGVYLNYQHWKLSDLNPWNFIAAVTYELKMFKSLFSTLKGAFPDLEKEDVKSILQKYSEVGVMNLQHLQPARYDFHRIPGFSESVIYFCDIENDEIYANLSSDTNAFFQKSKFGELPEYKENWNEFIFVIDFDNLATKDTSEIFAGFKRALEVLELGYPQRIGLLPLFRGEPSEVVKHIYALKDEGLDSLKEFLQKFDPTQKIPEIEGNQLPPVSEILHNFGIKQNSVIVNGQIHPFTKNTWHYKVANIVKNDVNFVTSALKRVKDTKAREILHFHSLTARHPEYVTDYFEDNLYTIINGSVLDQIESRVLYLNKPSDALLHTITVVDDFNTGSAIEKIINLLSIKFTGVRVRLVHRGEELENWENLNKMIVAMTSNSMLIESLRTTMNKPPVPKTFDSETYRVLRQWLPSLSKEFIEADSYALLNGRYINLSNCGPLSVDIWEAIIQRESRRTLDFVAILQDVIPDLSERGVLPALVEESVSCLSKMFYGGSGIFDNGIEYTGEAKLPRLDILKLLDKGSLNNAISSGNEDALVDVTVIIDPVEERSQKFLHLVNFVKDLSFVNVNLLTIPTLNLSIIPNHRIYSDVKLDINDDNYYTFSRDLPSNVVGEASKNDYKPTAVVVEGHVFKEDTIISKSNVEGEIGVCLEIVNSRGNVISKGISMGAFGYVQFQLPSLEKNLSIRSCDSKYDVVSFSSNARSDYLPMDTFHVQDLSPKSIVIKVKPAPNNKALVRGPVKDNAIHVYVTIHDSFEASIFTQQLMAIVTALSPTTEVHFWISSYAEPPLALRNLMRYTTSRTNNRVVFSMVSYHWPKWLRPQRFLERRLDVMRILFLDVMFPEVEIEKLILFTIRTKEIPDIEALHKINSSACFIMKKHRGEGYWKHGYWKKFLKGNNLRFYDASSTFVVNMEAYRNKMAGEALRIHYQRLSADVKSLEDIDQDLLNSLQQQIKIKSLLSKETVPLLSTKEMGSWYSELLKFITPASEEIDNNENVDPDKEEDYLHDEL</sequence>
<dbReference type="EMBL" id="CP014245">
    <property type="protein sequence ID" value="AMD21055.1"/>
    <property type="molecule type" value="Genomic_DNA"/>
</dbReference>
<evidence type="ECO:0000256" key="3">
    <source>
        <dbReference type="ARBA" id="ARBA00022824"/>
    </source>
</evidence>
<gene>
    <name evidence="9" type="ORF">AW171_hschr52988</name>
</gene>
<keyword evidence="10" id="KW-1185">Reference proteome</keyword>
<dbReference type="Pfam" id="PF18400">
    <property type="entry name" value="Thioredoxin_12"/>
    <property type="match status" value="1"/>
</dbReference>
<reference evidence="9 10" key="1">
    <citation type="submission" date="2016-01" db="EMBL/GenBank/DDBJ databases">
        <title>Genome sequence of the yeast Holleya sinecauda.</title>
        <authorList>
            <person name="Dietrich F.S."/>
        </authorList>
    </citation>
    <scope>NUCLEOTIDE SEQUENCE [LARGE SCALE GENOMIC DNA]</scope>
    <source>
        <strain evidence="9 10">ATCC 58844</strain>
    </source>
</reference>
<dbReference type="UniPathway" id="UPA00378"/>
<evidence type="ECO:0000313" key="9">
    <source>
        <dbReference type="EMBL" id="AMD21055.1"/>
    </source>
</evidence>
<organism evidence="9 10">
    <name type="scientific">Eremothecium sinecaudum</name>
    <dbReference type="NCBI Taxonomy" id="45286"/>
    <lineage>
        <taxon>Eukaryota</taxon>
        <taxon>Fungi</taxon>
        <taxon>Dikarya</taxon>
        <taxon>Ascomycota</taxon>
        <taxon>Saccharomycotina</taxon>
        <taxon>Saccharomycetes</taxon>
        <taxon>Saccharomycetales</taxon>
        <taxon>Saccharomycetaceae</taxon>
        <taxon>Eremothecium</taxon>
    </lineage>
</organism>
<dbReference type="GO" id="GO:0003980">
    <property type="term" value="F:UDP-glucose:glycoprotein glucosyltransferase activity"/>
    <property type="evidence" value="ECO:0007669"/>
    <property type="project" value="InterPro"/>
</dbReference>
<feature type="region of interest" description="Disordered" evidence="5">
    <location>
        <begin position="1305"/>
        <end position="1324"/>
    </location>
</feature>
<dbReference type="InterPro" id="IPR040693">
    <property type="entry name" value="UGGT_TRXL_1"/>
</dbReference>
<dbReference type="GO" id="GO:0036503">
    <property type="term" value="P:ERAD pathway"/>
    <property type="evidence" value="ECO:0007669"/>
    <property type="project" value="TreeGrafter"/>
</dbReference>
<dbReference type="RefSeq" id="XP_017988051.1">
    <property type="nucleotide sequence ID" value="XM_018132668.1"/>
</dbReference>
<feature type="domain" description="Glucosyltransferase 24 catalytic" evidence="8">
    <location>
        <begin position="1080"/>
        <end position="1274"/>
    </location>
</feature>
<accession>A0A0X8HT87</accession>
<dbReference type="GeneID" id="28724331"/>
<evidence type="ECO:0000256" key="5">
    <source>
        <dbReference type="SAM" id="MobiDB-lite"/>
    </source>
</evidence>
<keyword evidence="4" id="KW-0325">Glycoprotein</keyword>